<dbReference type="AlphaFoldDB" id="A0AAE3FR84"/>
<keyword evidence="3" id="KW-0699">rRNA-binding</keyword>
<evidence type="ECO:0000313" key="7">
    <source>
        <dbReference type="Proteomes" id="UP001202674"/>
    </source>
</evidence>
<dbReference type="SUPFAM" id="SSF160374">
    <property type="entry name" value="RplX-like"/>
    <property type="match status" value="1"/>
</dbReference>
<keyword evidence="7" id="KW-1185">Reference proteome</keyword>
<comment type="caution">
    <text evidence="6">The sequence shown here is derived from an EMBL/GenBank/DDBJ whole genome shotgun (WGS) entry which is preliminary data.</text>
</comment>
<feature type="domain" description="Large ribosomal subunit protein eL20" evidence="5">
    <location>
        <begin position="1"/>
        <end position="56"/>
    </location>
</feature>
<comment type="subunit">
    <text evidence="3">Part of the 50S ribosomal subunit. Binds 23S rRNA.</text>
</comment>
<evidence type="ECO:0000256" key="3">
    <source>
        <dbReference type="HAMAP-Rule" id="MF_00273"/>
    </source>
</evidence>
<keyword evidence="3" id="KW-0694">RNA-binding</keyword>
<dbReference type="Gene3D" id="3.10.20.10">
    <property type="match status" value="1"/>
</dbReference>
<comment type="similarity">
    <text evidence="3">Belongs to the eukaryotic ribosomal protein eL20 family.</text>
</comment>
<proteinExistence type="inferred from homology"/>
<dbReference type="GO" id="GO:0070180">
    <property type="term" value="F:large ribosomal subunit rRNA binding"/>
    <property type="evidence" value="ECO:0007669"/>
    <property type="project" value="UniProtKB-UniRule"/>
</dbReference>
<feature type="region of interest" description="Disordered" evidence="4">
    <location>
        <begin position="38"/>
        <end position="57"/>
    </location>
</feature>
<dbReference type="Proteomes" id="UP001202674">
    <property type="component" value="Unassembled WGS sequence"/>
</dbReference>
<evidence type="ECO:0000259" key="5">
    <source>
        <dbReference type="Pfam" id="PF01775"/>
    </source>
</evidence>
<evidence type="ECO:0000256" key="1">
    <source>
        <dbReference type="ARBA" id="ARBA00022980"/>
    </source>
</evidence>
<dbReference type="GO" id="GO:0006412">
    <property type="term" value="P:translation"/>
    <property type="evidence" value="ECO:0007669"/>
    <property type="project" value="UniProtKB-UniRule"/>
</dbReference>
<dbReference type="GO" id="GO:0003735">
    <property type="term" value="F:structural constituent of ribosome"/>
    <property type="evidence" value="ECO:0007669"/>
    <property type="project" value="InterPro"/>
</dbReference>
<dbReference type="InterPro" id="IPR023573">
    <property type="entry name" value="Ribosomal_eL20_dom"/>
</dbReference>
<accession>A0AAE3FR84</accession>
<organism evidence="6 7">
    <name type="scientific">Natranaeroarchaeum aerophilus</name>
    <dbReference type="NCBI Taxonomy" id="2917711"/>
    <lineage>
        <taxon>Archaea</taxon>
        <taxon>Methanobacteriati</taxon>
        <taxon>Methanobacteriota</taxon>
        <taxon>Stenosarchaea group</taxon>
        <taxon>Halobacteria</taxon>
        <taxon>Halobacteriales</taxon>
        <taxon>Natronoarchaeaceae</taxon>
        <taxon>Natranaeroarchaeum</taxon>
    </lineage>
</organism>
<keyword evidence="2 3" id="KW-0687">Ribonucleoprotein</keyword>
<gene>
    <name evidence="3" type="primary">rpl18a</name>
    <name evidence="3" type="synonym">rpl20e</name>
    <name evidence="3" type="synonym">rplX</name>
    <name evidence="6" type="ORF">AArcSt11_08455</name>
</gene>
<evidence type="ECO:0000256" key="4">
    <source>
        <dbReference type="SAM" id="MobiDB-lite"/>
    </source>
</evidence>
<evidence type="ECO:0000313" key="6">
    <source>
        <dbReference type="EMBL" id="MCL9813681.1"/>
    </source>
</evidence>
<reference evidence="6 7" key="1">
    <citation type="journal article" date="2022" name="Syst. Appl. Microbiol.">
        <title>Natronocalculus amylovorans gen. nov., sp. nov., and Natranaeroarchaeum aerophilus sp. nov., dominant culturable amylolytic natronoarchaea from hypersaline soda lakes in southwestern Siberia.</title>
        <authorList>
            <person name="Sorokin D.Y."/>
            <person name="Elcheninov A.G."/>
            <person name="Khizhniak T.V."/>
            <person name="Koenen M."/>
            <person name="Bale N.J."/>
            <person name="Damste J.S.S."/>
            <person name="Kublanov I.V."/>
        </authorList>
    </citation>
    <scope>NUCLEOTIDE SEQUENCE [LARGE SCALE GENOMIC DNA]</scope>
    <source>
        <strain evidence="6 7">AArc-St1-1</strain>
    </source>
</reference>
<dbReference type="RefSeq" id="WP_250596270.1">
    <property type="nucleotide sequence ID" value="NZ_JAKRVY010000003.1"/>
</dbReference>
<keyword evidence="1 3" id="KW-0689">Ribosomal protein</keyword>
<dbReference type="NCBIfam" id="NF001981">
    <property type="entry name" value="PRK00773.1-1"/>
    <property type="match status" value="1"/>
</dbReference>
<dbReference type="HAMAP" id="MF_00273">
    <property type="entry name" value="Ribosomal_eL20"/>
    <property type="match status" value="1"/>
</dbReference>
<evidence type="ECO:0000256" key="2">
    <source>
        <dbReference type="ARBA" id="ARBA00023274"/>
    </source>
</evidence>
<dbReference type="Pfam" id="PF01775">
    <property type="entry name" value="Ribosomal_L18A"/>
    <property type="match status" value="1"/>
</dbReference>
<protein>
    <recommendedName>
        <fullName evidence="3">Large ribosomal subunit protein eL20</fullName>
    </recommendedName>
</protein>
<name>A0AAE3FR84_9EURY</name>
<dbReference type="InterPro" id="IPR028877">
    <property type="entry name" value="Ribosomal_eL20"/>
</dbReference>
<dbReference type="EMBL" id="JAKRVY010000003">
    <property type="protein sequence ID" value="MCL9813681.1"/>
    <property type="molecule type" value="Genomic_DNA"/>
</dbReference>
<dbReference type="GO" id="GO:1990904">
    <property type="term" value="C:ribonucleoprotein complex"/>
    <property type="evidence" value="ECO:0007669"/>
    <property type="project" value="UniProtKB-KW"/>
</dbReference>
<sequence length="57" mass="6484">MSQYTVTGKFQARDGWQEFESTVDAENENVAEEHTYANIGSQHGLKRPQIEIEGVEQ</sequence>
<dbReference type="GO" id="GO:0005840">
    <property type="term" value="C:ribosome"/>
    <property type="evidence" value="ECO:0007669"/>
    <property type="project" value="UniProtKB-KW"/>
</dbReference>